<evidence type="ECO:0000313" key="9">
    <source>
        <dbReference type="EMBL" id="MBW4706198.1"/>
    </source>
</evidence>
<comment type="similarity">
    <text evidence="2">Belongs to the rickettsiale 17 kDa surface antigen family.</text>
</comment>
<dbReference type="PROSITE" id="PS51257">
    <property type="entry name" value="PROKAR_LIPOPROTEIN"/>
    <property type="match status" value="1"/>
</dbReference>
<keyword evidence="4" id="KW-0732">Signal</keyword>
<dbReference type="Proteomes" id="UP001138661">
    <property type="component" value="Unassembled WGS sequence"/>
</dbReference>
<dbReference type="PIRSF" id="PIRSF002721">
    <property type="entry name" value="Surface_antigen_Rickettsia"/>
    <property type="match status" value="1"/>
</dbReference>
<evidence type="ECO:0000256" key="5">
    <source>
        <dbReference type="ARBA" id="ARBA00023139"/>
    </source>
</evidence>
<organism evidence="9 10">
    <name type="scientific">Roseobacter insulae</name>
    <dbReference type="NCBI Taxonomy" id="2859783"/>
    <lineage>
        <taxon>Bacteria</taxon>
        <taxon>Pseudomonadati</taxon>
        <taxon>Pseudomonadota</taxon>
        <taxon>Alphaproteobacteria</taxon>
        <taxon>Rhodobacterales</taxon>
        <taxon>Roseobacteraceae</taxon>
        <taxon>Roseobacter</taxon>
    </lineage>
</organism>
<comment type="subcellular location">
    <subcellularLocation>
        <location evidence="1">Cell outer membrane</location>
        <topology evidence="1">Lipid-anchor</topology>
    </subcellularLocation>
</comment>
<evidence type="ECO:0000256" key="3">
    <source>
        <dbReference type="ARBA" id="ARBA00015281"/>
    </source>
</evidence>
<feature type="domain" description="Glycine zipper 2TM" evidence="7">
    <location>
        <begin position="31"/>
        <end position="71"/>
    </location>
</feature>
<proteinExistence type="inferred from homology"/>
<evidence type="ECO:0000259" key="8">
    <source>
        <dbReference type="Pfam" id="PF16998"/>
    </source>
</evidence>
<feature type="domain" description="Surface antigen" evidence="8">
    <location>
        <begin position="73"/>
        <end position="156"/>
    </location>
</feature>
<evidence type="ECO:0000313" key="10">
    <source>
        <dbReference type="Proteomes" id="UP001138661"/>
    </source>
</evidence>
<dbReference type="Pfam" id="PF05433">
    <property type="entry name" value="Rick_17kDa_Anti"/>
    <property type="match status" value="1"/>
</dbReference>
<dbReference type="InterPro" id="IPR032635">
    <property type="entry name" value="Anti_2"/>
</dbReference>
<keyword evidence="10" id="KW-1185">Reference proteome</keyword>
<comment type="caution">
    <text evidence="9">The sequence shown here is derived from an EMBL/GenBank/DDBJ whole genome shotgun (WGS) entry which is preliminary data.</text>
</comment>
<evidence type="ECO:0000256" key="2">
    <source>
        <dbReference type="ARBA" id="ARBA00008681"/>
    </source>
</evidence>
<evidence type="ECO:0000256" key="4">
    <source>
        <dbReference type="ARBA" id="ARBA00022729"/>
    </source>
</evidence>
<name>A0A9X1K070_9RHOB</name>
<dbReference type="InterPro" id="IPR008816">
    <property type="entry name" value="Gly_zipper_2TM_dom"/>
</dbReference>
<dbReference type="EMBL" id="JAHXDN010000001">
    <property type="protein sequence ID" value="MBW4706198.1"/>
    <property type="molecule type" value="Genomic_DNA"/>
</dbReference>
<evidence type="ECO:0000256" key="6">
    <source>
        <dbReference type="ARBA" id="ARBA00023288"/>
    </source>
</evidence>
<keyword evidence="5" id="KW-0564">Palmitate</keyword>
<accession>A0A9X1K070</accession>
<dbReference type="Pfam" id="PF16998">
    <property type="entry name" value="17kDa_Anti_2"/>
    <property type="match status" value="1"/>
</dbReference>
<evidence type="ECO:0000259" key="7">
    <source>
        <dbReference type="Pfam" id="PF05433"/>
    </source>
</evidence>
<reference evidence="9" key="1">
    <citation type="submission" date="2021-07" db="EMBL/GenBank/DDBJ databases">
        <title>Roseobacter insulae sp. nov., isolated from a tidal flat.</title>
        <authorList>
            <person name="Park S."/>
            <person name="Yoon J.-H."/>
        </authorList>
    </citation>
    <scope>NUCLEOTIDE SEQUENCE</scope>
    <source>
        <strain evidence="9">YSTF-M11</strain>
    </source>
</reference>
<protein>
    <recommendedName>
        <fullName evidence="3">17 kDa surface antigen</fullName>
    </recommendedName>
</protein>
<keyword evidence="6" id="KW-0449">Lipoprotein</keyword>
<dbReference type="RefSeq" id="WP_219497633.1">
    <property type="nucleotide sequence ID" value="NZ_JAHXDN010000001.1"/>
</dbReference>
<sequence length="157" mass="16408">MTLFRGAILALSFMSFGGCTPDDYGPRQTTGGLTGAVLGGLLGAQFGQGDGRLAATGAGVLIGTLIGSEIGRSMDDTDRLRANAAITRAYRADLGETIRWNNPNSGNYGTVVALRDGTSTAGRYCREYRQTITIGGRRAVGTGIACRQPDGTWQIVS</sequence>
<evidence type="ECO:0000256" key="1">
    <source>
        <dbReference type="ARBA" id="ARBA00004459"/>
    </source>
</evidence>
<gene>
    <name evidence="9" type="ORF">KX928_00195</name>
</gene>
<dbReference type="InterPro" id="IPR016364">
    <property type="entry name" value="Surface_antigen_Rickettsia"/>
</dbReference>
<dbReference type="AlphaFoldDB" id="A0A9X1K070"/>